<dbReference type="InterPro" id="IPR021358">
    <property type="entry name" value="DUF2977"/>
</dbReference>
<dbReference type="EMBL" id="PPRF01000010">
    <property type="protein sequence ID" value="PNZ29915.1"/>
    <property type="molecule type" value="Genomic_DNA"/>
</dbReference>
<name>A0A2K3YWD2_9STAP</name>
<comment type="caution">
    <text evidence="1">The sequence shown here is derived from an EMBL/GenBank/DDBJ whole genome shotgun (WGS) entry which is preliminary data.</text>
</comment>
<gene>
    <name evidence="1" type="ORF">CD122_01200</name>
</gene>
<dbReference type="OrthoDB" id="2413323at2"/>
<accession>A0A2K3YWD2</accession>
<evidence type="ECO:0000313" key="2">
    <source>
        <dbReference type="Proteomes" id="UP000242752"/>
    </source>
</evidence>
<sequence>MKIEVVDNVILSYAIVGDVDNSIEVDDELLPADFIESFEPKKFKYENEQVIINDEFDEYDYYSDDMAFYKVPDNDMTVGHDDELRKMFANMQVQLVQANVMIAQLSKQQASLTEQLVLINKENEMLKGEQTNENVVS</sequence>
<protein>
    <recommendedName>
        <fullName evidence="3">DUF2977 domain-containing protein</fullName>
    </recommendedName>
</protein>
<reference evidence="1 2" key="1">
    <citation type="submission" date="2017-08" db="EMBL/GenBank/DDBJ databases">
        <title>Draft genome sequences of 64 type strains of genus Staph aureus.</title>
        <authorList>
            <person name="Cole K."/>
            <person name="Golubchik T."/>
            <person name="Russell J."/>
            <person name="Foster D."/>
            <person name="Llewelyn M."/>
            <person name="Wilson D."/>
            <person name="Crook D."/>
            <person name="Paul J."/>
        </authorList>
    </citation>
    <scope>NUCLEOTIDE SEQUENCE [LARGE SCALE GENOMIC DNA]</scope>
    <source>
        <strain evidence="1 2">DSM 21968</strain>
    </source>
</reference>
<evidence type="ECO:0000313" key="1">
    <source>
        <dbReference type="EMBL" id="PNZ29915.1"/>
    </source>
</evidence>
<dbReference type="Pfam" id="PF11192">
    <property type="entry name" value="DUF2977"/>
    <property type="match status" value="1"/>
</dbReference>
<proteinExistence type="predicted"/>
<keyword evidence="2" id="KW-1185">Reference proteome</keyword>
<dbReference type="AlphaFoldDB" id="A0A2K3YWD2"/>
<dbReference type="RefSeq" id="WP_103357200.1">
    <property type="nucleotide sequence ID" value="NZ_CP113107.1"/>
</dbReference>
<dbReference type="Proteomes" id="UP000242752">
    <property type="component" value="Unassembled WGS sequence"/>
</dbReference>
<evidence type="ECO:0008006" key="3">
    <source>
        <dbReference type="Google" id="ProtNLM"/>
    </source>
</evidence>
<organism evidence="1 2">
    <name type="scientific">Staphylococcus rostri</name>
    <dbReference type="NCBI Taxonomy" id="522262"/>
    <lineage>
        <taxon>Bacteria</taxon>
        <taxon>Bacillati</taxon>
        <taxon>Bacillota</taxon>
        <taxon>Bacilli</taxon>
        <taxon>Bacillales</taxon>
        <taxon>Staphylococcaceae</taxon>
        <taxon>Staphylococcus</taxon>
    </lineage>
</organism>